<dbReference type="InterPro" id="IPR008902">
    <property type="entry name" value="Rhamnosid_concanavalin"/>
</dbReference>
<feature type="domain" description="Alpha-L-rhamnosidase concanavalin-like" evidence="4">
    <location>
        <begin position="334"/>
        <end position="435"/>
    </location>
</feature>
<evidence type="ECO:0000313" key="8">
    <source>
        <dbReference type="Proteomes" id="UP000515153"/>
    </source>
</evidence>
<accession>A0A6P8B5U4</accession>
<reference evidence="8 9" key="1">
    <citation type="journal article" date="2019" name="Mol. Biol. Evol.">
        <title>Blast fungal genomes show frequent chromosomal changes, gene gains and losses, and effector gene turnover.</title>
        <authorList>
            <person name="Gomez Luciano L.B."/>
            <person name="Jason Tsai I."/>
            <person name="Chuma I."/>
            <person name="Tosa Y."/>
            <person name="Chen Y.H."/>
            <person name="Li J.Y."/>
            <person name="Li M.Y."/>
            <person name="Jade Lu M.Y."/>
            <person name="Nakayashiki H."/>
            <person name="Li W.H."/>
        </authorList>
    </citation>
    <scope>NUCLEOTIDE SEQUENCE [LARGE SCALE GENOMIC DNA]</scope>
    <source>
        <strain evidence="8 9">NI907</strain>
    </source>
</reference>
<dbReference type="RefSeq" id="XP_030982601.1">
    <property type="nucleotide sequence ID" value="XM_031126572.1"/>
</dbReference>
<organism evidence="8 9">
    <name type="scientific">Pyricularia grisea</name>
    <name type="common">Crabgrass-specific blast fungus</name>
    <name type="synonym">Magnaporthe grisea</name>
    <dbReference type="NCBI Taxonomy" id="148305"/>
    <lineage>
        <taxon>Eukaryota</taxon>
        <taxon>Fungi</taxon>
        <taxon>Dikarya</taxon>
        <taxon>Ascomycota</taxon>
        <taxon>Pezizomycotina</taxon>
        <taxon>Sordariomycetes</taxon>
        <taxon>Sordariomycetidae</taxon>
        <taxon>Magnaporthales</taxon>
        <taxon>Pyriculariaceae</taxon>
        <taxon>Pyricularia</taxon>
    </lineage>
</organism>
<evidence type="ECO:0000259" key="5">
    <source>
        <dbReference type="Pfam" id="PF08531"/>
    </source>
</evidence>
<dbReference type="Pfam" id="PF17389">
    <property type="entry name" value="Bac_rhamnosid6H"/>
    <property type="match status" value="1"/>
</dbReference>
<dbReference type="Pfam" id="PF25788">
    <property type="entry name" value="Ig_Rha78A_N"/>
    <property type="match status" value="1"/>
</dbReference>
<dbReference type="SUPFAM" id="SSF48208">
    <property type="entry name" value="Six-hairpin glycosidases"/>
    <property type="match status" value="1"/>
</dbReference>
<evidence type="ECO:0000256" key="2">
    <source>
        <dbReference type="ARBA" id="ARBA00012652"/>
    </source>
</evidence>
<evidence type="ECO:0000256" key="1">
    <source>
        <dbReference type="ARBA" id="ARBA00001445"/>
    </source>
</evidence>
<dbReference type="Proteomes" id="UP000515153">
    <property type="component" value="Chromosome I"/>
</dbReference>
<name>A0A6P8B5U4_PYRGI</name>
<dbReference type="KEGG" id="pgri:PgNI_06549"/>
<dbReference type="PANTHER" id="PTHR33307">
    <property type="entry name" value="ALPHA-RHAMNOSIDASE (EUROFUNG)"/>
    <property type="match status" value="1"/>
</dbReference>
<dbReference type="Pfam" id="PF17390">
    <property type="entry name" value="Bac_rhamnosid_C"/>
    <property type="match status" value="1"/>
</dbReference>
<dbReference type="Pfam" id="PF05592">
    <property type="entry name" value="Bac_rhamnosid"/>
    <property type="match status" value="1"/>
</dbReference>
<reference evidence="9" key="3">
    <citation type="submission" date="2025-08" db="UniProtKB">
        <authorList>
            <consortium name="RefSeq"/>
        </authorList>
    </citation>
    <scope>IDENTIFICATION</scope>
    <source>
        <strain evidence="9">NI907</strain>
    </source>
</reference>
<dbReference type="Gene3D" id="2.60.420.10">
    <property type="entry name" value="Maltose phosphorylase, domain 3"/>
    <property type="match status" value="1"/>
</dbReference>
<keyword evidence="3" id="KW-0378">Hydrolase</keyword>
<dbReference type="PANTHER" id="PTHR33307:SF6">
    <property type="entry name" value="ALPHA-RHAMNOSIDASE (EUROFUNG)-RELATED"/>
    <property type="match status" value="1"/>
</dbReference>
<dbReference type="InterPro" id="IPR035398">
    <property type="entry name" value="Bac_rhamnosid_C"/>
</dbReference>
<protein>
    <recommendedName>
        <fullName evidence="2">alpha-L-rhamnosidase</fullName>
        <ecNumber evidence="2">3.2.1.40</ecNumber>
    </recommendedName>
</protein>
<dbReference type="InterPro" id="IPR012341">
    <property type="entry name" value="6hp_glycosidase-like_sf"/>
</dbReference>
<feature type="domain" description="Alpha-L-rhamnosidase C-terminal" evidence="7">
    <location>
        <begin position="794"/>
        <end position="869"/>
    </location>
</feature>
<dbReference type="Pfam" id="PF08531">
    <property type="entry name" value="Bac_rhamnosid_N"/>
    <property type="match status" value="1"/>
</dbReference>
<dbReference type="EC" id="3.2.1.40" evidence="2"/>
<proteinExistence type="predicted"/>
<evidence type="ECO:0000259" key="4">
    <source>
        <dbReference type="Pfam" id="PF05592"/>
    </source>
</evidence>
<evidence type="ECO:0000256" key="3">
    <source>
        <dbReference type="ARBA" id="ARBA00022801"/>
    </source>
</evidence>
<gene>
    <name evidence="9" type="ORF">PgNI_06549</name>
</gene>
<dbReference type="InterPro" id="IPR008928">
    <property type="entry name" value="6-hairpin_glycosidase_sf"/>
</dbReference>
<dbReference type="GO" id="GO:0005975">
    <property type="term" value="P:carbohydrate metabolic process"/>
    <property type="evidence" value="ECO:0007669"/>
    <property type="project" value="InterPro"/>
</dbReference>
<keyword evidence="8" id="KW-1185">Reference proteome</keyword>
<dbReference type="InterPro" id="IPR013783">
    <property type="entry name" value="Ig-like_fold"/>
</dbReference>
<dbReference type="InterPro" id="IPR013737">
    <property type="entry name" value="Bac_rhamnosid_N"/>
</dbReference>
<dbReference type="Gene3D" id="2.60.120.260">
    <property type="entry name" value="Galactose-binding domain-like"/>
    <property type="match status" value="2"/>
</dbReference>
<comment type="catalytic activity">
    <reaction evidence="1">
        <text>Hydrolysis of terminal non-reducing alpha-L-rhamnose residues in alpha-L-rhamnosides.</text>
        <dbReference type="EC" id="3.2.1.40"/>
    </reaction>
</comment>
<dbReference type="GeneID" id="41961481"/>
<evidence type="ECO:0000313" key="9">
    <source>
        <dbReference type="RefSeq" id="XP_030982601.1"/>
    </source>
</evidence>
<dbReference type="GO" id="GO:0030596">
    <property type="term" value="F:alpha-L-rhamnosidase activity"/>
    <property type="evidence" value="ECO:0007669"/>
    <property type="project" value="UniProtKB-EC"/>
</dbReference>
<dbReference type="AlphaFoldDB" id="A0A6P8B5U4"/>
<feature type="domain" description="Bacterial alpha-L-rhamnosidase N-terminal" evidence="5">
    <location>
        <begin position="148"/>
        <end position="323"/>
    </location>
</feature>
<evidence type="ECO:0000259" key="6">
    <source>
        <dbReference type="Pfam" id="PF17389"/>
    </source>
</evidence>
<sequence length="877" mass="96845">MSVSISQLTFEHHREAIGIAEASPRISWRFDGNVSDWEQSAFDIEVGRNVQGTRQFSDFYSFNSSQSLFVNWPAEPLKSAEQVSVRARAHGKDGQQSTPWSDWVTVETGLLSGKDWQGAVPIAADLPLDTNRVKRPVYFRQDFSVKDKIQSARLYITSLGIYEAEINGKRVGNHVLAPGWQSYDHRQVYDTYDVTDMIKEGDNAIGAVVGEGWFSGIIGGLYPDYPTYVPNNNWGDTIGLYALLVVTKEDNSTIVVPTNQTWKANHGPILASGIYAGETYDSRLEEEMQGWSSPSFNKTWLATKQLSALKGQLTPPDGPPLRKLEERKVVSVFKSPSGKTLVDFGQNLVGWLRINVEGPSGTSIVIKHAEVLDQGELGTRPLRTANATDTFTLNGKGSQTWEPRFTYHGFRYVQVENWPGDQLSIADSLTAVVVHSDMERTGWFECSDSLLSKFHENVVWSMKGNFFSLPTDCPQRDEREGWTGDVHAFGPTANYLYNTAGFFRGWHTDIWSEMSVGDTMTVGHFIPNAPTVVPVAVGGGAAFWSDVVVGNPWNLYRFFGDAGMLEEHLPQASGWIDKGLPRNEVGLWNRSNYQFGDWLDPASPPDDPSAATTSKHLVADAYLVRMTELLANISTALGDTAQADQYRSQHASLIGEFQKAWMTEDGVLANQTQTAYALSLYFGLYTDPAKRDAAASTLRSIVADNNYLVGTGFAGTPVIGSALRSVGATDDFYRMLLQTQVPSWLYQVVMNGTTTWERWDSMLPNGTINSGSMTSFNHYSFGSVADWVHQTVGGLQPAEPGWKKITVAPVPGGGITHADTKFLSGYGEVRCKWSIKGAQLLVEVWVPPNSRAEIILPKSGEVKEVGSGYHALYEDGY</sequence>
<dbReference type="InterPro" id="IPR035396">
    <property type="entry name" value="Bac_rhamnosid6H"/>
</dbReference>
<feature type="domain" description="Alpha-L-rhamnosidase six-hairpin glycosidase" evidence="6">
    <location>
        <begin position="439"/>
        <end position="792"/>
    </location>
</feature>
<dbReference type="PIRSF" id="PIRSF010631">
    <property type="entry name" value="A-rhamnsds"/>
    <property type="match status" value="1"/>
</dbReference>
<dbReference type="InterPro" id="IPR016007">
    <property type="entry name" value="Alpha_rhamnosid"/>
</dbReference>
<evidence type="ECO:0000259" key="7">
    <source>
        <dbReference type="Pfam" id="PF17390"/>
    </source>
</evidence>
<dbReference type="Gene3D" id="2.60.40.10">
    <property type="entry name" value="Immunoglobulins"/>
    <property type="match status" value="1"/>
</dbReference>
<dbReference type="Gene3D" id="1.50.10.10">
    <property type="match status" value="1"/>
</dbReference>
<reference evidence="9" key="2">
    <citation type="submission" date="2019-10" db="EMBL/GenBank/DDBJ databases">
        <authorList>
            <consortium name="NCBI Genome Project"/>
        </authorList>
    </citation>
    <scope>NUCLEOTIDE SEQUENCE</scope>
    <source>
        <strain evidence="9">NI907</strain>
    </source>
</reference>